<evidence type="ECO:0000256" key="1">
    <source>
        <dbReference type="SAM" id="MobiDB-lite"/>
    </source>
</evidence>
<evidence type="ECO:0000313" key="4">
    <source>
        <dbReference type="Proteomes" id="UP000076632"/>
    </source>
</evidence>
<evidence type="ECO:0000256" key="2">
    <source>
        <dbReference type="SAM" id="Phobius"/>
    </source>
</evidence>
<feature type="transmembrane region" description="Helical" evidence="2">
    <location>
        <begin position="113"/>
        <end position="135"/>
    </location>
</feature>
<keyword evidence="2" id="KW-0812">Transmembrane</keyword>
<keyword evidence="2" id="KW-0472">Membrane</keyword>
<keyword evidence="4" id="KW-1185">Reference proteome</keyword>
<evidence type="ECO:0000313" key="3">
    <source>
        <dbReference type="EMBL" id="KZF21547.1"/>
    </source>
</evidence>
<dbReference type="InParanoid" id="A0A165FYX4"/>
<dbReference type="EMBL" id="KV407460">
    <property type="protein sequence ID" value="KZF21547.1"/>
    <property type="molecule type" value="Genomic_DNA"/>
</dbReference>
<organism evidence="3 4">
    <name type="scientific">Xylona heveae (strain CBS 132557 / TC161)</name>
    <dbReference type="NCBI Taxonomy" id="1328760"/>
    <lineage>
        <taxon>Eukaryota</taxon>
        <taxon>Fungi</taxon>
        <taxon>Dikarya</taxon>
        <taxon>Ascomycota</taxon>
        <taxon>Pezizomycotina</taxon>
        <taxon>Xylonomycetes</taxon>
        <taxon>Xylonales</taxon>
        <taxon>Xylonaceae</taxon>
        <taxon>Xylona</taxon>
    </lineage>
</organism>
<keyword evidence="2" id="KW-1133">Transmembrane helix</keyword>
<sequence>MVVADIPPSTPAAPVAPPAPPVAAATNMVVAIPPFCLYAHGTVADRPDALTLYRMGSNGQVLKLPTQSLVGLFLGYQTANCWPVLAQRSAFLLPGLYAQSKLKAGSQATFRHCLFRVVVNLCLSALPVVVLAGIVRFSLVVEVGKDAKNLQDKTNPRRAVEHSAPEEQQHDYTKENLTFTDPLADTINSAYLGTVLVSIDKLNTNWGEGLDANRSLSESQVTNLVKIFTQSGLRKEEFESSQTPMEGPVQTASGLTVQPGACTMTYC</sequence>
<accession>A0A165FYX4</accession>
<dbReference type="Proteomes" id="UP000076632">
    <property type="component" value="Unassembled WGS sequence"/>
</dbReference>
<name>A0A165FYX4_XYLHT</name>
<proteinExistence type="predicted"/>
<gene>
    <name evidence="3" type="ORF">L228DRAFT_269017</name>
</gene>
<dbReference type="RefSeq" id="XP_018187102.1">
    <property type="nucleotide sequence ID" value="XM_018335225.1"/>
</dbReference>
<feature type="region of interest" description="Disordered" evidence="1">
    <location>
        <begin position="152"/>
        <end position="173"/>
    </location>
</feature>
<dbReference type="AlphaFoldDB" id="A0A165FYX4"/>
<dbReference type="GeneID" id="28900362"/>
<reference evidence="3 4" key="1">
    <citation type="journal article" date="2016" name="Fungal Biol.">
        <title>The genome of Xylona heveae provides a window into fungal endophytism.</title>
        <authorList>
            <person name="Gazis R."/>
            <person name="Kuo A."/>
            <person name="Riley R."/>
            <person name="LaButti K."/>
            <person name="Lipzen A."/>
            <person name="Lin J."/>
            <person name="Amirebrahimi M."/>
            <person name="Hesse C.N."/>
            <person name="Spatafora J.W."/>
            <person name="Henrissat B."/>
            <person name="Hainaut M."/>
            <person name="Grigoriev I.V."/>
            <person name="Hibbett D.S."/>
        </authorList>
    </citation>
    <scope>NUCLEOTIDE SEQUENCE [LARGE SCALE GENOMIC DNA]</scope>
    <source>
        <strain evidence="3 4">TC161</strain>
    </source>
</reference>
<protein>
    <submittedName>
        <fullName evidence="3">Uncharacterized protein</fullName>
    </submittedName>
</protein>